<organism evidence="2 3">
    <name type="scientific">Jaminaea rosea</name>
    <dbReference type="NCBI Taxonomy" id="1569628"/>
    <lineage>
        <taxon>Eukaryota</taxon>
        <taxon>Fungi</taxon>
        <taxon>Dikarya</taxon>
        <taxon>Basidiomycota</taxon>
        <taxon>Ustilaginomycotina</taxon>
        <taxon>Exobasidiomycetes</taxon>
        <taxon>Microstromatales</taxon>
        <taxon>Microstromatales incertae sedis</taxon>
        <taxon>Jaminaea</taxon>
    </lineage>
</organism>
<evidence type="ECO:0000313" key="2">
    <source>
        <dbReference type="EMBL" id="PWN30478.1"/>
    </source>
</evidence>
<dbReference type="GeneID" id="37026915"/>
<feature type="transmembrane region" description="Helical" evidence="1">
    <location>
        <begin position="187"/>
        <end position="208"/>
    </location>
</feature>
<feature type="transmembrane region" description="Helical" evidence="1">
    <location>
        <begin position="51"/>
        <end position="72"/>
    </location>
</feature>
<evidence type="ECO:0000313" key="3">
    <source>
        <dbReference type="Proteomes" id="UP000245884"/>
    </source>
</evidence>
<feature type="transmembrane region" description="Helical" evidence="1">
    <location>
        <begin position="242"/>
        <end position="263"/>
    </location>
</feature>
<sequence length="279" mass="29450">MAHWRDSLLLKVANVLSYILFLGSNGYGALGPQSGKWSAGGARETFITPESWFFGAWGLVHLLLLGFIVYQFHPSGYHPAVEGVGWRFSLLAVLNALYAQLSSNGSGKDKDARISAILAFVVMLVIAATVSTVFHQLKTSHKAKNALDTVVVHLPFSIWHGLSVVLAVVAGFAAFGPDAHSHKPGVLSDIAVIIGLVFLEGTAAGYALYGEGDVASGLVVALALLAIFQHQTIGTADRIIHYGALIAFLLSLLAVLRSGVAAIQGRRSAAAEERAPLLG</sequence>
<keyword evidence="1" id="KW-0812">Transmembrane</keyword>
<protein>
    <submittedName>
        <fullName evidence="2">Uncharacterized protein</fullName>
    </submittedName>
</protein>
<proteinExistence type="predicted"/>
<dbReference type="AlphaFoldDB" id="A0A316V0F6"/>
<reference evidence="2 3" key="1">
    <citation type="journal article" date="2018" name="Mol. Biol. Evol.">
        <title>Broad Genomic Sampling Reveals a Smut Pathogenic Ancestry of the Fungal Clade Ustilaginomycotina.</title>
        <authorList>
            <person name="Kijpornyongpan T."/>
            <person name="Mondo S.J."/>
            <person name="Barry K."/>
            <person name="Sandor L."/>
            <person name="Lee J."/>
            <person name="Lipzen A."/>
            <person name="Pangilinan J."/>
            <person name="LaButti K."/>
            <person name="Hainaut M."/>
            <person name="Henrissat B."/>
            <person name="Grigoriev I.V."/>
            <person name="Spatafora J.W."/>
            <person name="Aime M.C."/>
        </authorList>
    </citation>
    <scope>NUCLEOTIDE SEQUENCE [LARGE SCALE GENOMIC DNA]</scope>
    <source>
        <strain evidence="2 3">MCA 5214</strain>
    </source>
</reference>
<keyword evidence="3" id="KW-1185">Reference proteome</keyword>
<name>A0A316V0F6_9BASI</name>
<feature type="transmembrane region" description="Helical" evidence="1">
    <location>
        <begin position="157"/>
        <end position="175"/>
    </location>
</feature>
<evidence type="ECO:0000256" key="1">
    <source>
        <dbReference type="SAM" id="Phobius"/>
    </source>
</evidence>
<feature type="transmembrane region" description="Helical" evidence="1">
    <location>
        <begin position="114"/>
        <end position="137"/>
    </location>
</feature>
<keyword evidence="1" id="KW-1133">Transmembrane helix</keyword>
<gene>
    <name evidence="2" type="ORF">BDZ90DRAFT_229499</name>
</gene>
<dbReference type="Proteomes" id="UP000245884">
    <property type="component" value="Unassembled WGS sequence"/>
</dbReference>
<accession>A0A316V0F6</accession>
<feature type="transmembrane region" description="Helical" evidence="1">
    <location>
        <begin position="12"/>
        <end position="30"/>
    </location>
</feature>
<feature type="transmembrane region" description="Helical" evidence="1">
    <location>
        <begin position="214"/>
        <end position="230"/>
    </location>
</feature>
<keyword evidence="1" id="KW-0472">Membrane</keyword>
<dbReference type="RefSeq" id="XP_025365090.1">
    <property type="nucleotide sequence ID" value="XM_025505092.1"/>
</dbReference>
<dbReference type="OrthoDB" id="5586934at2759"/>
<dbReference type="STRING" id="1569628.A0A316V0F6"/>
<feature type="transmembrane region" description="Helical" evidence="1">
    <location>
        <begin position="84"/>
        <end position="102"/>
    </location>
</feature>
<dbReference type="EMBL" id="KZ819662">
    <property type="protein sequence ID" value="PWN30478.1"/>
    <property type="molecule type" value="Genomic_DNA"/>
</dbReference>